<dbReference type="PANTHER" id="PTHR42783:SF3">
    <property type="entry name" value="GLUTAMATE SYNTHASE [NADPH] SMALL CHAIN-RELATED"/>
    <property type="match status" value="1"/>
</dbReference>
<sequence length="644" mass="70495">MDNASWQFRVPDDSQYWVEMVKCQHACPVHTDACGYVTAIAEGRYEQAYAIARATNPFASICGRVCGAPCEANCRRGSLDEPVAIRALKRFVTDKFGPETGDYTAYRDGANQKMLPPNRGDYEKVAVIGGGVAGMTVAHDLVQIGYKVTVFEANAEPGGMLTAGVPVFRLPRELVRHEINAIVSLGVDLKCNMKLGRDFSIADLRAQGYKAIFLGVGLPNGRKLSLPGGEAEGVYDGMEFLKAFNEGKPLPLGRRVVVVGGGNVAYDVARSALRPFEALNQEDALQEMGHGEKVAYDVARSALRMSGDKEIHVVCLESLEEMPADKVEIHEGEEEGIHLHNRVGPKEIIVENGKCKGLRVVKCLSVFDGERRFNPKFDETDLSDIHADSVVFAIGQTSDLSFLKPEDGVETNRGLVKVDPATYQTTAPDIFACGDVAHGARLFIDAIASAHTAARSMHDFLRGTRTDVVVRKRWLPAAYTMAEGWHREERCNAPVLESEVRATSVEIVELSFPEEMARRQGSRCLRCNVNTVFETDHCIACNGCVDVCPEDLIKLVGISTLSDYDAHARLVAAGAELSLAEYQAMPPQDKDELGGVMLKDESTCIRCAMCASRCPTHAILMKRFDHHTECVSVPSPNPKILYNN</sequence>
<dbReference type="Proteomes" id="UP000709959">
    <property type="component" value="Unassembled WGS sequence"/>
</dbReference>
<dbReference type="Gene3D" id="3.30.70.20">
    <property type="match status" value="1"/>
</dbReference>
<gene>
    <name evidence="5" type="ORF">IPN91_12235</name>
</gene>
<keyword evidence="2" id="KW-0408">Iron</keyword>
<evidence type="ECO:0000259" key="4">
    <source>
        <dbReference type="PROSITE" id="PS51379"/>
    </source>
</evidence>
<protein>
    <submittedName>
        <fullName evidence="5">FAD-dependent oxidoreductase</fullName>
    </submittedName>
</protein>
<evidence type="ECO:0000256" key="3">
    <source>
        <dbReference type="ARBA" id="ARBA00023014"/>
    </source>
</evidence>
<evidence type="ECO:0000256" key="2">
    <source>
        <dbReference type="ARBA" id="ARBA00023004"/>
    </source>
</evidence>
<dbReference type="Pfam" id="PF12838">
    <property type="entry name" value="Fer4_7"/>
    <property type="match status" value="1"/>
</dbReference>
<dbReference type="GO" id="GO:0051536">
    <property type="term" value="F:iron-sulfur cluster binding"/>
    <property type="evidence" value="ECO:0007669"/>
    <property type="project" value="UniProtKB-KW"/>
</dbReference>
<keyword evidence="1" id="KW-0479">Metal-binding</keyword>
<dbReference type="InterPro" id="IPR017896">
    <property type="entry name" value="4Fe4S_Fe-S-bd"/>
</dbReference>
<proteinExistence type="predicted"/>
<organism evidence="5 6">
    <name type="scientific">Candidatus Geothrix odensensis</name>
    <dbReference type="NCBI Taxonomy" id="2954440"/>
    <lineage>
        <taxon>Bacteria</taxon>
        <taxon>Pseudomonadati</taxon>
        <taxon>Acidobacteriota</taxon>
        <taxon>Holophagae</taxon>
        <taxon>Holophagales</taxon>
        <taxon>Holophagaceae</taxon>
        <taxon>Geothrix</taxon>
    </lineage>
</organism>
<evidence type="ECO:0000313" key="6">
    <source>
        <dbReference type="Proteomes" id="UP000709959"/>
    </source>
</evidence>
<dbReference type="AlphaFoldDB" id="A0A936K6R4"/>
<keyword evidence="3" id="KW-0411">Iron-sulfur</keyword>
<dbReference type="GO" id="GO:0016491">
    <property type="term" value="F:oxidoreductase activity"/>
    <property type="evidence" value="ECO:0007669"/>
    <property type="project" value="InterPro"/>
</dbReference>
<dbReference type="InterPro" id="IPR017900">
    <property type="entry name" value="4Fe4S_Fe_S_CS"/>
</dbReference>
<feature type="domain" description="4Fe-4S ferredoxin-type" evidence="4">
    <location>
        <begin position="595"/>
        <end position="624"/>
    </location>
</feature>
<dbReference type="Gene3D" id="3.50.50.60">
    <property type="entry name" value="FAD/NAD(P)-binding domain"/>
    <property type="match status" value="2"/>
</dbReference>
<comment type="caution">
    <text evidence="5">The sequence shown here is derived from an EMBL/GenBank/DDBJ whole genome shotgun (WGS) entry which is preliminary data.</text>
</comment>
<feature type="domain" description="4Fe-4S ferredoxin-type" evidence="4">
    <location>
        <begin position="529"/>
        <end position="558"/>
    </location>
</feature>
<dbReference type="Gene3D" id="1.10.1060.10">
    <property type="entry name" value="Alpha-helical ferredoxin"/>
    <property type="match status" value="1"/>
</dbReference>
<name>A0A936K6R4_9BACT</name>
<dbReference type="EMBL" id="JADKCH010000017">
    <property type="protein sequence ID" value="MBK8573381.1"/>
    <property type="molecule type" value="Genomic_DNA"/>
</dbReference>
<reference evidence="5 6" key="1">
    <citation type="submission" date="2020-10" db="EMBL/GenBank/DDBJ databases">
        <title>Connecting structure to function with the recovery of over 1000 high-quality activated sludge metagenome-assembled genomes encoding full-length rRNA genes using long-read sequencing.</title>
        <authorList>
            <person name="Singleton C.M."/>
            <person name="Petriglieri F."/>
            <person name="Kristensen J.M."/>
            <person name="Kirkegaard R.H."/>
            <person name="Michaelsen T.Y."/>
            <person name="Andersen M.H."/>
            <person name="Karst S.M."/>
            <person name="Dueholm M.S."/>
            <person name="Nielsen P.H."/>
            <person name="Albertsen M."/>
        </authorList>
    </citation>
    <scope>NUCLEOTIDE SEQUENCE [LARGE SCALE GENOMIC DNA]</scope>
    <source>
        <strain evidence="5">OdNE_18-Q3-R46-58_MAXAC.008</strain>
    </source>
</reference>
<dbReference type="InterPro" id="IPR028261">
    <property type="entry name" value="DPD_II"/>
</dbReference>
<dbReference type="PROSITE" id="PS51379">
    <property type="entry name" value="4FE4S_FER_2"/>
    <property type="match status" value="2"/>
</dbReference>
<dbReference type="SUPFAM" id="SSF54862">
    <property type="entry name" value="4Fe-4S ferredoxins"/>
    <property type="match status" value="1"/>
</dbReference>
<dbReference type="InterPro" id="IPR009051">
    <property type="entry name" value="Helical_ferredxn"/>
</dbReference>
<accession>A0A936K6R4</accession>
<dbReference type="PANTHER" id="PTHR42783">
    <property type="entry name" value="GLUTAMATE SYNTHASE [NADPH] SMALL CHAIN"/>
    <property type="match status" value="1"/>
</dbReference>
<dbReference type="SUPFAM" id="SSF46548">
    <property type="entry name" value="alpha-helical ferredoxin"/>
    <property type="match status" value="2"/>
</dbReference>
<dbReference type="Pfam" id="PF07992">
    <property type="entry name" value="Pyr_redox_2"/>
    <property type="match status" value="1"/>
</dbReference>
<dbReference type="PRINTS" id="PR00419">
    <property type="entry name" value="ADXRDTASE"/>
</dbReference>
<dbReference type="InterPro" id="IPR023753">
    <property type="entry name" value="FAD/NAD-binding_dom"/>
</dbReference>
<dbReference type="PROSITE" id="PS00198">
    <property type="entry name" value="4FE4S_FER_1"/>
    <property type="match status" value="1"/>
</dbReference>
<evidence type="ECO:0000256" key="1">
    <source>
        <dbReference type="ARBA" id="ARBA00022723"/>
    </source>
</evidence>
<evidence type="ECO:0000313" key="5">
    <source>
        <dbReference type="EMBL" id="MBK8573381.1"/>
    </source>
</evidence>
<dbReference type="GO" id="GO:0046872">
    <property type="term" value="F:metal ion binding"/>
    <property type="evidence" value="ECO:0007669"/>
    <property type="project" value="UniProtKB-KW"/>
</dbReference>
<dbReference type="SUPFAM" id="SSF51971">
    <property type="entry name" value="Nucleotide-binding domain"/>
    <property type="match status" value="1"/>
</dbReference>
<dbReference type="InterPro" id="IPR036188">
    <property type="entry name" value="FAD/NAD-bd_sf"/>
</dbReference>
<dbReference type="Pfam" id="PF14691">
    <property type="entry name" value="Fer4_20"/>
    <property type="match status" value="1"/>
</dbReference>